<dbReference type="InterPro" id="IPR001160">
    <property type="entry name" value="Peptidase_M20C"/>
</dbReference>
<comment type="catalytic activity">
    <reaction evidence="9">
        <text>Hydrolysis of dipeptides, preferentially hydrophobic dipeptides including prolyl amino acids.</text>
        <dbReference type="EC" id="3.4.13.18"/>
    </reaction>
</comment>
<dbReference type="SUPFAM" id="SSF53187">
    <property type="entry name" value="Zn-dependent exopeptidases"/>
    <property type="match status" value="1"/>
</dbReference>
<evidence type="ECO:0000256" key="3">
    <source>
        <dbReference type="ARBA" id="ARBA00022670"/>
    </source>
</evidence>
<evidence type="ECO:0000256" key="1">
    <source>
        <dbReference type="ARBA" id="ARBA00001941"/>
    </source>
</evidence>
<feature type="domain" description="Peptidase M20 dimerisation" evidence="18">
    <location>
        <begin position="206"/>
        <end position="292"/>
    </location>
</feature>
<dbReference type="PANTHER" id="PTHR43501:SF1">
    <property type="entry name" value="CYTOSOL NON-SPECIFIC DIPEPTIDASE"/>
    <property type="match status" value="1"/>
</dbReference>
<dbReference type="FunFam" id="3.40.630.10:FF:000015">
    <property type="entry name" value="Aminoacyl-histidine dipeptidase PepD"/>
    <property type="match status" value="1"/>
</dbReference>
<comment type="cofactor">
    <cofactor evidence="1">
        <name>Co(2+)</name>
        <dbReference type="ChEBI" id="CHEBI:48828"/>
    </cofactor>
</comment>
<comment type="similarity">
    <text evidence="12">Belongs to the peptidase M20C family.</text>
</comment>
<gene>
    <name evidence="19" type="ORF">IAC23_05625</name>
</gene>
<dbReference type="AlphaFoldDB" id="A0A9D9ECB4"/>
<keyword evidence="5" id="KW-0378">Hydrolase</keyword>
<dbReference type="Pfam" id="PF07687">
    <property type="entry name" value="M20_dimer"/>
    <property type="match status" value="1"/>
</dbReference>
<name>A0A9D9ECB4_9BACT</name>
<evidence type="ECO:0000256" key="10">
    <source>
        <dbReference type="ARBA" id="ARBA00038976"/>
    </source>
</evidence>
<dbReference type="PRINTS" id="PR00934">
    <property type="entry name" value="XHISDIPTASE"/>
</dbReference>
<evidence type="ECO:0000313" key="19">
    <source>
        <dbReference type="EMBL" id="MBO8445159.1"/>
    </source>
</evidence>
<dbReference type="Proteomes" id="UP000823619">
    <property type="component" value="Unassembled WGS sequence"/>
</dbReference>
<evidence type="ECO:0000256" key="8">
    <source>
        <dbReference type="ARBA" id="ARBA00023285"/>
    </source>
</evidence>
<reference evidence="19" key="2">
    <citation type="journal article" date="2021" name="PeerJ">
        <title>Extensive microbial diversity within the chicken gut microbiome revealed by metagenomics and culture.</title>
        <authorList>
            <person name="Gilroy R."/>
            <person name="Ravi A."/>
            <person name="Getino M."/>
            <person name="Pursley I."/>
            <person name="Horton D.L."/>
            <person name="Alikhan N.F."/>
            <person name="Baker D."/>
            <person name="Gharbi K."/>
            <person name="Hall N."/>
            <person name="Watson M."/>
            <person name="Adriaenssens E.M."/>
            <person name="Foster-Nyarko E."/>
            <person name="Jarju S."/>
            <person name="Secka A."/>
            <person name="Antonio M."/>
            <person name="Oren A."/>
            <person name="Chaudhuri R.R."/>
            <person name="La Ragione R."/>
            <person name="Hildebrand F."/>
            <person name="Pallen M.J."/>
        </authorList>
    </citation>
    <scope>NUCLEOTIDE SEQUENCE</scope>
    <source>
        <strain evidence="19">D5-748</strain>
    </source>
</reference>
<keyword evidence="4" id="KW-0479">Metal-binding</keyword>
<evidence type="ECO:0000256" key="12">
    <source>
        <dbReference type="ARBA" id="ARBA00061423"/>
    </source>
</evidence>
<dbReference type="GO" id="GO:0005829">
    <property type="term" value="C:cytosol"/>
    <property type="evidence" value="ECO:0007669"/>
    <property type="project" value="TreeGrafter"/>
</dbReference>
<proteinExistence type="inferred from homology"/>
<dbReference type="GO" id="GO:0070573">
    <property type="term" value="F:metallodipeptidase activity"/>
    <property type="evidence" value="ECO:0007669"/>
    <property type="project" value="TreeGrafter"/>
</dbReference>
<evidence type="ECO:0000256" key="13">
    <source>
        <dbReference type="ARBA" id="ARBA00071271"/>
    </source>
</evidence>
<comment type="caution">
    <text evidence="19">The sequence shown here is derived from an EMBL/GenBank/DDBJ whole genome shotgun (WGS) entry which is preliminary data.</text>
</comment>
<dbReference type="InterPro" id="IPR011650">
    <property type="entry name" value="Peptidase_M20_dimer"/>
</dbReference>
<reference evidence="19" key="1">
    <citation type="submission" date="2020-10" db="EMBL/GenBank/DDBJ databases">
        <authorList>
            <person name="Gilroy R."/>
        </authorList>
    </citation>
    <scope>NUCLEOTIDE SEQUENCE</scope>
    <source>
        <strain evidence="19">D5-748</strain>
    </source>
</reference>
<accession>A0A9D9ECB4</accession>
<dbReference type="PIRSF" id="PIRSF016599">
    <property type="entry name" value="Xaa-His_dipept"/>
    <property type="match status" value="1"/>
</dbReference>
<dbReference type="GO" id="GO:0006508">
    <property type="term" value="P:proteolysis"/>
    <property type="evidence" value="ECO:0007669"/>
    <property type="project" value="UniProtKB-KW"/>
</dbReference>
<evidence type="ECO:0000256" key="9">
    <source>
        <dbReference type="ARBA" id="ARBA00036421"/>
    </source>
</evidence>
<evidence type="ECO:0000259" key="18">
    <source>
        <dbReference type="Pfam" id="PF07687"/>
    </source>
</evidence>
<evidence type="ECO:0000313" key="20">
    <source>
        <dbReference type="Proteomes" id="UP000823619"/>
    </source>
</evidence>
<dbReference type="PANTHER" id="PTHR43501">
    <property type="entry name" value="CYTOSOL NON-SPECIFIC DIPEPTIDASE"/>
    <property type="match status" value="1"/>
</dbReference>
<evidence type="ECO:0000256" key="7">
    <source>
        <dbReference type="ARBA" id="ARBA00023049"/>
    </source>
</evidence>
<dbReference type="FunFam" id="3.40.630.10:FF:000018">
    <property type="entry name" value="Aminoacyl-histidine dipeptidase PepD"/>
    <property type="match status" value="1"/>
</dbReference>
<dbReference type="EC" id="3.4.13.18" evidence="10"/>
<dbReference type="InterPro" id="IPR002933">
    <property type="entry name" value="Peptidase_M20"/>
</dbReference>
<evidence type="ECO:0000256" key="16">
    <source>
        <dbReference type="ARBA" id="ARBA00077688"/>
    </source>
</evidence>
<keyword evidence="3" id="KW-0645">Protease</keyword>
<keyword evidence="6" id="KW-0862">Zinc</keyword>
<keyword evidence="8" id="KW-0170">Cobalt</keyword>
<keyword evidence="7" id="KW-0482">Metalloprotease</keyword>
<organism evidence="19 20">
    <name type="scientific">Candidatus Cryptobacteroides merdavium</name>
    <dbReference type="NCBI Taxonomy" id="2840769"/>
    <lineage>
        <taxon>Bacteria</taxon>
        <taxon>Pseudomonadati</taxon>
        <taxon>Bacteroidota</taxon>
        <taxon>Bacteroidia</taxon>
        <taxon>Bacteroidales</taxon>
        <taxon>Candidatus Cryptobacteroides</taxon>
    </lineage>
</organism>
<evidence type="ECO:0000256" key="17">
    <source>
        <dbReference type="ARBA" id="ARBA00078074"/>
    </source>
</evidence>
<evidence type="ECO:0000256" key="4">
    <source>
        <dbReference type="ARBA" id="ARBA00022723"/>
    </source>
</evidence>
<comment type="cofactor">
    <cofactor evidence="2">
        <name>Zn(2+)</name>
        <dbReference type="ChEBI" id="CHEBI:29105"/>
    </cofactor>
</comment>
<dbReference type="GO" id="GO:0046872">
    <property type="term" value="F:metal ion binding"/>
    <property type="evidence" value="ECO:0007669"/>
    <property type="project" value="UniProtKB-KW"/>
</dbReference>
<evidence type="ECO:0000256" key="6">
    <source>
        <dbReference type="ARBA" id="ARBA00022833"/>
    </source>
</evidence>
<evidence type="ECO:0000256" key="11">
    <source>
        <dbReference type="ARBA" id="ARBA00044252"/>
    </source>
</evidence>
<evidence type="ECO:0000256" key="5">
    <source>
        <dbReference type="ARBA" id="ARBA00022801"/>
    </source>
</evidence>
<dbReference type="Pfam" id="PF01546">
    <property type="entry name" value="Peptidase_M20"/>
    <property type="match status" value="1"/>
</dbReference>
<dbReference type="EMBL" id="JADIMO010000068">
    <property type="protein sequence ID" value="MBO8445159.1"/>
    <property type="molecule type" value="Genomic_DNA"/>
</dbReference>
<protein>
    <recommendedName>
        <fullName evidence="13">Cytosol non-specific dipeptidase</fullName>
        <ecNumber evidence="10">3.4.13.18</ecNumber>
    </recommendedName>
    <alternativeName>
        <fullName evidence="16">Aminoacyl-histidine dipeptidase</fullName>
    </alternativeName>
    <alternativeName>
        <fullName evidence="15">Beta-alanyl-histidine dipeptidase</fullName>
    </alternativeName>
    <alternativeName>
        <fullName evidence="14">Carnosinase</fullName>
    </alternativeName>
    <alternativeName>
        <fullName evidence="11">Peptidase D</fullName>
    </alternativeName>
    <alternativeName>
        <fullName evidence="17">Xaa-His dipeptidase</fullName>
    </alternativeName>
</protein>
<evidence type="ECO:0000256" key="14">
    <source>
        <dbReference type="ARBA" id="ARBA00075285"/>
    </source>
</evidence>
<dbReference type="NCBIfam" id="TIGR01893">
    <property type="entry name" value="aa-his-dipept"/>
    <property type="match status" value="1"/>
</dbReference>
<evidence type="ECO:0000256" key="2">
    <source>
        <dbReference type="ARBA" id="ARBA00001947"/>
    </source>
</evidence>
<dbReference type="Gene3D" id="3.40.630.10">
    <property type="entry name" value="Zn peptidases"/>
    <property type="match status" value="2"/>
</dbReference>
<dbReference type="CDD" id="cd03890">
    <property type="entry name" value="M20_pepD"/>
    <property type="match status" value="1"/>
</dbReference>
<evidence type="ECO:0000256" key="15">
    <source>
        <dbReference type="ARBA" id="ARBA00076004"/>
    </source>
</evidence>
<sequence length="485" mass="52167">MTIKDLDPSLVWKNFYALTQIPRPSKKEAKAVGYLYEFGKSLGLETIKDEVGNIIIKKPATPGMEGRRGVILQGHIDMVPQKNADKVHDFEKDPITTLVDGDWVRADGTTLGADNGLGVAVALSVLESKDLKHGPVEVLVTVDEETGMTGANALKPGLLDGDILINLDSETEGELYVGCAGGLDATASLKYEMKPAPAGYKAYRISAKGMKGGHSGMDIILYRANANKVLVRALVPLLRENGVKLVSVDGGNMRNAIPREAFADVLVPEDMVSAAESFVASVRKDVKNEYAATDPDAELLMEPLDSAPASYIDDNAALSMLRAVNACPNGVWRMSDAVPGLVETSNNVAIVSAADGLFQVKTLMRSSVDSEKEALAEEFRSLFELAGAETSFTGGYSGWAPNSNSLILHTMKKVYSGMYGKEPAVMAIHAGLECGILGGTYPHWDMVSCGPTILSPHSPDERVNIPSVKKWWDFLVKVLEEIPEK</sequence>